<dbReference type="Proteomes" id="UP000034798">
    <property type="component" value="Unassembled WGS sequence"/>
</dbReference>
<evidence type="ECO:0008006" key="4">
    <source>
        <dbReference type="Google" id="ProtNLM"/>
    </source>
</evidence>
<name>A0A0G0D0T0_9BACT</name>
<evidence type="ECO:0000256" key="1">
    <source>
        <dbReference type="SAM" id="Phobius"/>
    </source>
</evidence>
<gene>
    <name evidence="2" type="ORF">UR91_C0032G0007</name>
</gene>
<keyword evidence="1" id="KW-0472">Membrane</keyword>
<evidence type="ECO:0000313" key="3">
    <source>
        <dbReference type="Proteomes" id="UP000034798"/>
    </source>
</evidence>
<feature type="transmembrane region" description="Helical" evidence="1">
    <location>
        <begin position="18"/>
        <end position="40"/>
    </location>
</feature>
<proteinExistence type="predicted"/>
<dbReference type="SUPFAM" id="SSF54523">
    <property type="entry name" value="Pili subunits"/>
    <property type="match status" value="1"/>
</dbReference>
<sequence length="158" mass="17706">MIIKNKSNFNAGFSLIEILVFVTIFGLFFVLAIAVTTASLRNMKVTERRIYAVRYAEEMIEWLRSEKEASWADFVTHTGTFCFNKVLGNNWSLSAPTTGLCPTYTGIGSLPPVIFKRDVVVSSSGSPVTQIIVKVTVSWQETNGVEKVEQNARFSIWE</sequence>
<comment type="caution">
    <text evidence="2">The sequence shown here is derived from an EMBL/GenBank/DDBJ whole genome shotgun (WGS) entry which is preliminary data.</text>
</comment>
<keyword evidence="1" id="KW-0812">Transmembrane</keyword>
<accession>A0A0G0D0T0</accession>
<reference evidence="2 3" key="1">
    <citation type="journal article" date="2015" name="Nature">
        <title>rRNA introns, odd ribosomes, and small enigmatic genomes across a large radiation of phyla.</title>
        <authorList>
            <person name="Brown C.T."/>
            <person name="Hug L.A."/>
            <person name="Thomas B.C."/>
            <person name="Sharon I."/>
            <person name="Castelle C.J."/>
            <person name="Singh A."/>
            <person name="Wilkins M.J."/>
            <person name="Williams K.H."/>
            <person name="Banfield J.F."/>
        </authorList>
    </citation>
    <scope>NUCLEOTIDE SEQUENCE [LARGE SCALE GENOMIC DNA]</scope>
</reference>
<dbReference type="AlphaFoldDB" id="A0A0G0D0T0"/>
<protein>
    <recommendedName>
        <fullName evidence="4">Type II secretion system protein</fullName>
    </recommendedName>
</protein>
<dbReference type="PROSITE" id="PS00409">
    <property type="entry name" value="PROKAR_NTER_METHYL"/>
    <property type="match status" value="1"/>
</dbReference>
<organism evidence="2 3">
    <name type="scientific">Candidatus Nomurabacteria bacterium GW2011_GWC2_35_8</name>
    <dbReference type="NCBI Taxonomy" id="1618752"/>
    <lineage>
        <taxon>Bacteria</taxon>
        <taxon>Candidatus Nomuraibacteriota</taxon>
    </lineage>
</organism>
<dbReference type="EMBL" id="LBQZ01000032">
    <property type="protein sequence ID" value="KKP87919.1"/>
    <property type="molecule type" value="Genomic_DNA"/>
</dbReference>
<keyword evidence="1" id="KW-1133">Transmembrane helix</keyword>
<evidence type="ECO:0000313" key="2">
    <source>
        <dbReference type="EMBL" id="KKP87919.1"/>
    </source>
</evidence>
<dbReference type="InterPro" id="IPR012902">
    <property type="entry name" value="N_methyl_site"/>
</dbReference>
<dbReference type="InterPro" id="IPR045584">
    <property type="entry name" value="Pilin-like"/>
</dbReference>